<accession>A0A0B7F4S7</accession>
<sequence length="301" mass="34020">MSIMRHQLGPVHSPLRTRRGKFAYPHETATRKEKRCLESSRQGLEDLDYASLGNGQLRRYVSSDGRLYFGYGRFISPNNLADRAVFAAFLIASEELSQLTTMHSNLHDEFEAVISLQCISLAGLQFCYYFVDHDHHRVSDPLIFMSDGIGACNDDKKCIIGYWEHLALFSTHNLCTPIDYKIAQGLLAELQSQQLTSLATRDDDTPGGTEILCNMLSRFDPFRIDTHATASIARVMKWILVDPQAPKPRGTAWPSILRSLRGIIFMHPDDRHENEESETRDAHPLVHGDSLDSDAVLNETM</sequence>
<evidence type="ECO:0000313" key="3">
    <source>
        <dbReference type="Proteomes" id="UP000059188"/>
    </source>
</evidence>
<evidence type="ECO:0000256" key="1">
    <source>
        <dbReference type="SAM" id="MobiDB-lite"/>
    </source>
</evidence>
<keyword evidence="3" id="KW-1185">Reference proteome</keyword>
<reference evidence="2 3" key="1">
    <citation type="submission" date="2014-11" db="EMBL/GenBank/DDBJ databases">
        <authorList>
            <person name="Wibberg Daniel"/>
        </authorList>
    </citation>
    <scope>NUCLEOTIDE SEQUENCE [LARGE SCALE GENOMIC DNA]</scope>
    <source>
        <strain evidence="2">Rhizoctonia solani AG1-IB 7/3/14</strain>
    </source>
</reference>
<feature type="compositionally biased region" description="Basic and acidic residues" evidence="1">
    <location>
        <begin position="272"/>
        <end position="290"/>
    </location>
</feature>
<dbReference type="AlphaFoldDB" id="A0A0B7F4S7"/>
<name>A0A0B7F4S7_THACB</name>
<evidence type="ECO:0000313" key="2">
    <source>
        <dbReference type="EMBL" id="CEL52540.1"/>
    </source>
</evidence>
<proteinExistence type="predicted"/>
<gene>
    <name evidence="2" type="ORF">RSOLAG1IB_05744</name>
</gene>
<dbReference type="Proteomes" id="UP000059188">
    <property type="component" value="Unassembled WGS sequence"/>
</dbReference>
<feature type="region of interest" description="Disordered" evidence="1">
    <location>
        <begin position="272"/>
        <end position="301"/>
    </location>
</feature>
<dbReference type="OrthoDB" id="3142872at2759"/>
<dbReference type="EMBL" id="LN679109">
    <property type="protein sequence ID" value="CEL52540.1"/>
    <property type="molecule type" value="Genomic_DNA"/>
</dbReference>
<organism evidence="2 3">
    <name type="scientific">Thanatephorus cucumeris (strain AG1-IB / isolate 7/3/14)</name>
    <name type="common">Lettuce bottom rot fungus</name>
    <name type="synonym">Rhizoctonia solani</name>
    <dbReference type="NCBI Taxonomy" id="1108050"/>
    <lineage>
        <taxon>Eukaryota</taxon>
        <taxon>Fungi</taxon>
        <taxon>Dikarya</taxon>
        <taxon>Basidiomycota</taxon>
        <taxon>Agaricomycotina</taxon>
        <taxon>Agaricomycetes</taxon>
        <taxon>Cantharellales</taxon>
        <taxon>Ceratobasidiaceae</taxon>
        <taxon>Rhizoctonia</taxon>
        <taxon>Rhizoctonia solani AG-1</taxon>
    </lineage>
</organism>
<protein>
    <submittedName>
        <fullName evidence="2">Uncharacterized protein</fullName>
    </submittedName>
</protein>